<evidence type="ECO:0000313" key="6">
    <source>
        <dbReference type="EMBL" id="GAA3008887.1"/>
    </source>
</evidence>
<evidence type="ECO:0000313" key="7">
    <source>
        <dbReference type="Proteomes" id="UP001499930"/>
    </source>
</evidence>
<dbReference type="NCBIfam" id="TIGR00655">
    <property type="entry name" value="PurU"/>
    <property type="match status" value="1"/>
</dbReference>
<keyword evidence="1 3" id="KW-0554">One-carbon metabolism</keyword>
<dbReference type="InterPro" id="IPR044074">
    <property type="entry name" value="PurU_ACT"/>
</dbReference>
<dbReference type="EMBL" id="BAAAWD010000007">
    <property type="protein sequence ID" value="GAA3008887.1"/>
    <property type="molecule type" value="Genomic_DNA"/>
</dbReference>
<dbReference type="PANTHER" id="PTHR42706:SF1">
    <property type="entry name" value="FORMYLTETRAHYDROFOLATE DEFORMYLASE 2, MITOCHONDRIAL"/>
    <property type="match status" value="1"/>
</dbReference>
<dbReference type="PIRSF" id="PIRSF036480">
    <property type="entry name" value="FormyFH4_hydr"/>
    <property type="match status" value="1"/>
</dbReference>
<evidence type="ECO:0000259" key="5">
    <source>
        <dbReference type="PROSITE" id="PS51671"/>
    </source>
</evidence>
<dbReference type="SUPFAM" id="SSF55021">
    <property type="entry name" value="ACT-like"/>
    <property type="match status" value="1"/>
</dbReference>
<dbReference type="Gene3D" id="3.40.50.170">
    <property type="entry name" value="Formyl transferase, N-terminal domain"/>
    <property type="match status" value="1"/>
</dbReference>
<accession>A0ABN3Y0P4</accession>
<proteinExistence type="inferred from homology"/>
<dbReference type="EC" id="3.5.1.10" evidence="3 4"/>
<feature type="domain" description="ACT" evidence="5">
    <location>
        <begin position="48"/>
        <end position="128"/>
    </location>
</feature>
<dbReference type="HAMAP" id="MF_01927">
    <property type="entry name" value="PurU"/>
    <property type="match status" value="1"/>
</dbReference>
<dbReference type="Gene3D" id="3.30.70.260">
    <property type="match status" value="1"/>
</dbReference>
<evidence type="ECO:0000256" key="3">
    <source>
        <dbReference type="HAMAP-Rule" id="MF_01927"/>
    </source>
</evidence>
<protein>
    <recommendedName>
        <fullName evidence="3 4">Formyltetrahydrofolate deformylase</fullName>
        <ecNumber evidence="3 4">3.5.1.10</ecNumber>
    </recommendedName>
    <alternativeName>
        <fullName evidence="3">Formyl-FH(4) hydrolase</fullName>
    </alternativeName>
</protein>
<dbReference type="PANTHER" id="PTHR42706">
    <property type="entry name" value="FORMYLTETRAHYDROFOLATE DEFORMYLASE"/>
    <property type="match status" value="1"/>
</dbReference>
<reference evidence="6 7" key="1">
    <citation type="journal article" date="2019" name="Int. J. Syst. Evol. Microbiol.">
        <title>The Global Catalogue of Microorganisms (GCM) 10K type strain sequencing project: providing services to taxonomists for standard genome sequencing and annotation.</title>
        <authorList>
            <consortium name="The Broad Institute Genomics Platform"/>
            <consortium name="The Broad Institute Genome Sequencing Center for Infectious Disease"/>
            <person name="Wu L."/>
            <person name="Ma J."/>
        </authorList>
    </citation>
    <scope>NUCLEOTIDE SEQUENCE [LARGE SCALE GENOMIC DNA]</scope>
    <source>
        <strain evidence="6 7">JCM 3106</strain>
    </source>
</reference>
<organism evidence="6 7">
    <name type="scientific">Streptosporangium longisporum</name>
    <dbReference type="NCBI Taxonomy" id="46187"/>
    <lineage>
        <taxon>Bacteria</taxon>
        <taxon>Bacillati</taxon>
        <taxon>Actinomycetota</taxon>
        <taxon>Actinomycetes</taxon>
        <taxon>Streptosporangiales</taxon>
        <taxon>Streptosporangiaceae</taxon>
        <taxon>Streptosporangium</taxon>
    </lineage>
</organism>
<feature type="active site" evidence="3">
    <location>
        <position position="267"/>
    </location>
</feature>
<dbReference type="Pfam" id="PF01842">
    <property type="entry name" value="ACT"/>
    <property type="match status" value="1"/>
</dbReference>
<dbReference type="InterPro" id="IPR045865">
    <property type="entry name" value="ACT-like_dom_sf"/>
</dbReference>
<dbReference type="Proteomes" id="UP001499930">
    <property type="component" value="Unassembled WGS sequence"/>
</dbReference>
<name>A0ABN3Y0P4_9ACTN</name>
<evidence type="ECO:0000256" key="2">
    <source>
        <dbReference type="ARBA" id="ARBA00022801"/>
    </source>
</evidence>
<evidence type="ECO:0000256" key="1">
    <source>
        <dbReference type="ARBA" id="ARBA00022563"/>
    </source>
</evidence>
<comment type="similarity">
    <text evidence="3">Belongs to the PurU family.</text>
</comment>
<dbReference type="PRINTS" id="PR01575">
    <property type="entry name" value="FFH4HYDRLASE"/>
</dbReference>
<dbReference type="InterPro" id="IPR002912">
    <property type="entry name" value="ACT_dom"/>
</dbReference>
<dbReference type="NCBIfam" id="NF004684">
    <property type="entry name" value="PRK06027.1"/>
    <property type="match status" value="1"/>
</dbReference>
<comment type="catalytic activity">
    <reaction evidence="3">
        <text>(6R)-10-formyltetrahydrofolate + H2O = (6S)-5,6,7,8-tetrahydrofolate + formate + H(+)</text>
        <dbReference type="Rhea" id="RHEA:19833"/>
        <dbReference type="ChEBI" id="CHEBI:15377"/>
        <dbReference type="ChEBI" id="CHEBI:15378"/>
        <dbReference type="ChEBI" id="CHEBI:15740"/>
        <dbReference type="ChEBI" id="CHEBI:57453"/>
        <dbReference type="ChEBI" id="CHEBI:195366"/>
        <dbReference type="EC" id="3.5.1.10"/>
    </reaction>
</comment>
<sequence>MDGVVDGVPDRRMRRRDSLYPAQVRCEHRTIHLLKLKGEGMSSRAEYVLTLSCPDRPGVVAAVSGLLAGRGCNIIESQQFGDAVAGRFFMRVQFASPLPDAELREAVAALAPELGMDFRLRDVSVRPRVLVMVSKFGHCLNDLLYRTRSGLLDIEIVAVVSNHPDLRPLTQSYGIDYHHLPVTPETKPRQEAEVLTLVDHYRADLVVLARYMQVLSEDLCVKLAGNVINIHHSFLPSFKGAKPYHQAHARGVKLIGATAHYVTADLDEGPIIEQEVARVNHTHSAEDLAAIGRDVECQALARAVRWHTEQRVLLDGHKTIVFPR</sequence>
<comment type="pathway">
    <text evidence="3">Purine metabolism; IMP biosynthesis via de novo pathway; formate from 10-formyl-5,6,7,8-tetrahydrofolate: step 1/1.</text>
</comment>
<comment type="function">
    <text evidence="3">Catalyzes the hydrolysis of 10-formyltetrahydrofolate (formyl-FH4) to formate and tetrahydrofolate (FH4).</text>
</comment>
<comment type="caution">
    <text evidence="6">The sequence shown here is derived from an EMBL/GenBank/DDBJ whole genome shotgun (WGS) entry which is preliminary data.</text>
</comment>
<keyword evidence="2 3" id="KW-0378">Hydrolase</keyword>
<dbReference type="InterPro" id="IPR036477">
    <property type="entry name" value="Formyl_transf_N_sf"/>
</dbReference>
<dbReference type="CDD" id="cd04875">
    <property type="entry name" value="ACT_F4HF-DF"/>
    <property type="match status" value="1"/>
</dbReference>
<keyword evidence="7" id="KW-1185">Reference proteome</keyword>
<dbReference type="Pfam" id="PF00551">
    <property type="entry name" value="Formyl_trans_N"/>
    <property type="match status" value="1"/>
</dbReference>
<evidence type="ECO:0000256" key="4">
    <source>
        <dbReference type="NCBIfam" id="TIGR00655"/>
    </source>
</evidence>
<dbReference type="InterPro" id="IPR041729">
    <property type="entry name" value="Formyl-FH4-Hydrolase_C"/>
</dbReference>
<dbReference type="InterPro" id="IPR002376">
    <property type="entry name" value="Formyl_transf_N"/>
</dbReference>
<dbReference type="InterPro" id="IPR004810">
    <property type="entry name" value="PurU"/>
</dbReference>
<dbReference type="CDD" id="cd08648">
    <property type="entry name" value="FMT_core_Formyl-FH4-Hydrolase_C"/>
    <property type="match status" value="1"/>
</dbReference>
<keyword evidence="3" id="KW-0658">Purine biosynthesis</keyword>
<dbReference type="PROSITE" id="PS51671">
    <property type="entry name" value="ACT"/>
    <property type="match status" value="1"/>
</dbReference>
<dbReference type="SUPFAM" id="SSF53328">
    <property type="entry name" value="Formyltransferase"/>
    <property type="match status" value="1"/>
</dbReference>
<gene>
    <name evidence="3 6" type="primary">purU</name>
    <name evidence="6" type="ORF">GCM10017559_34130</name>
</gene>